<dbReference type="Gene3D" id="1.20.120.450">
    <property type="entry name" value="dinb family like domain"/>
    <property type="match status" value="1"/>
</dbReference>
<gene>
    <name evidence="2" type="ORF">EAV92_13190</name>
</gene>
<dbReference type="InterPro" id="IPR034660">
    <property type="entry name" value="DinB/YfiT-like"/>
</dbReference>
<dbReference type="EMBL" id="CP033433">
    <property type="protein sequence ID" value="AYQ73444.1"/>
    <property type="molecule type" value="Genomic_DNA"/>
</dbReference>
<dbReference type="InterPro" id="IPR024775">
    <property type="entry name" value="DinB-like"/>
</dbReference>
<evidence type="ECO:0000313" key="2">
    <source>
        <dbReference type="EMBL" id="AYQ73444.1"/>
    </source>
</evidence>
<feature type="domain" description="DinB-like" evidence="1">
    <location>
        <begin position="13"/>
        <end position="147"/>
    </location>
</feature>
<accession>A0A3G3JYX0</accession>
<name>A0A3G3JYX0_9BACL</name>
<proteinExistence type="predicted"/>
<keyword evidence="3" id="KW-1185">Reference proteome</keyword>
<dbReference type="Proteomes" id="UP000269097">
    <property type="component" value="Chromosome"/>
</dbReference>
<protein>
    <submittedName>
        <fullName evidence="2">DinB family protein</fullName>
    </submittedName>
</protein>
<evidence type="ECO:0000259" key="1">
    <source>
        <dbReference type="Pfam" id="PF12867"/>
    </source>
</evidence>
<dbReference type="SUPFAM" id="SSF109854">
    <property type="entry name" value="DinB/YfiT-like putative metalloenzymes"/>
    <property type="match status" value="1"/>
</dbReference>
<organism evidence="2 3">
    <name type="scientific">Cohnella candidum</name>
    <dbReference type="NCBI Taxonomy" id="2674991"/>
    <lineage>
        <taxon>Bacteria</taxon>
        <taxon>Bacillati</taxon>
        <taxon>Bacillota</taxon>
        <taxon>Bacilli</taxon>
        <taxon>Bacillales</taxon>
        <taxon>Paenibacillaceae</taxon>
        <taxon>Cohnella</taxon>
    </lineage>
</organism>
<reference evidence="2 3" key="1">
    <citation type="submission" date="2018-10" db="EMBL/GenBank/DDBJ databases">
        <title>Genome Sequence of Cohnella sp.</title>
        <authorList>
            <person name="Srinivasan S."/>
            <person name="Kim M.K."/>
        </authorList>
    </citation>
    <scope>NUCLEOTIDE SEQUENCE [LARGE SCALE GENOMIC DNA]</scope>
    <source>
        <strain evidence="2 3">18JY8-7</strain>
    </source>
</reference>
<sequence>MSAGPADITAYLKTYNQLQEAIEGLSEEELRFKPGPGKWSVTEVIAHLADHNIVVSFRIREILSGSEARLPAFSQDPWIDGQKANEGKAEDFLNVFRALLVHNGQLFVRLTEEEWSKSSVNFRGETVTLSAVVQGFIDHVQRHLGQIDRIKKGISDQPPLGASCAV</sequence>
<dbReference type="Pfam" id="PF12867">
    <property type="entry name" value="DinB_2"/>
    <property type="match status" value="1"/>
</dbReference>
<dbReference type="RefSeq" id="WP_123041526.1">
    <property type="nucleotide sequence ID" value="NZ_CP033433.1"/>
</dbReference>
<evidence type="ECO:0000313" key="3">
    <source>
        <dbReference type="Proteomes" id="UP000269097"/>
    </source>
</evidence>
<dbReference type="AlphaFoldDB" id="A0A3G3JYX0"/>
<dbReference type="KEGG" id="coh:EAV92_13190"/>